<dbReference type="CDD" id="cd02440">
    <property type="entry name" value="AdoMet_MTases"/>
    <property type="match status" value="1"/>
</dbReference>
<organism evidence="3 4">
    <name type="scientific">Geomonas silvestris</name>
    <dbReference type="NCBI Taxonomy" id="2740184"/>
    <lineage>
        <taxon>Bacteria</taxon>
        <taxon>Pseudomonadati</taxon>
        <taxon>Thermodesulfobacteriota</taxon>
        <taxon>Desulfuromonadia</taxon>
        <taxon>Geobacterales</taxon>
        <taxon>Geobacteraceae</taxon>
        <taxon>Geomonas</taxon>
    </lineage>
</organism>
<evidence type="ECO:0000313" key="4">
    <source>
        <dbReference type="Proteomes" id="UP000556026"/>
    </source>
</evidence>
<evidence type="ECO:0000259" key="2">
    <source>
        <dbReference type="Pfam" id="PF13847"/>
    </source>
</evidence>
<dbReference type="SUPFAM" id="SSF53335">
    <property type="entry name" value="S-adenosyl-L-methionine-dependent methyltransferases"/>
    <property type="match status" value="1"/>
</dbReference>
<reference evidence="4" key="1">
    <citation type="submission" date="2020-06" db="EMBL/GenBank/DDBJ databases">
        <title>Draft genomic sequence of Geomonas sp. Red330.</title>
        <authorList>
            <person name="Itoh H."/>
            <person name="Zhenxing X."/>
            <person name="Ushijima N."/>
            <person name="Masuda Y."/>
            <person name="Shiratori Y."/>
            <person name="Senoo K."/>
        </authorList>
    </citation>
    <scope>NUCLEOTIDE SEQUENCE [LARGE SCALE GENOMIC DNA]</scope>
    <source>
        <strain evidence="4">Red330</strain>
    </source>
</reference>
<dbReference type="InterPro" id="IPR025714">
    <property type="entry name" value="Methyltranfer_dom"/>
</dbReference>
<accession>A0A6V8MG65</accession>
<dbReference type="InterPro" id="IPR018773">
    <property type="entry name" value="MeTrfase_reg_dom_prd"/>
</dbReference>
<dbReference type="RefSeq" id="WP_183353819.1">
    <property type="nucleotide sequence ID" value="NZ_BLXX01000003.1"/>
</dbReference>
<dbReference type="Proteomes" id="UP000556026">
    <property type="component" value="Unassembled WGS sequence"/>
</dbReference>
<dbReference type="InterPro" id="IPR029063">
    <property type="entry name" value="SAM-dependent_MTases_sf"/>
</dbReference>
<evidence type="ECO:0000259" key="1">
    <source>
        <dbReference type="Pfam" id="PF10119"/>
    </source>
</evidence>
<gene>
    <name evidence="3" type="ORF">GMST_12900</name>
</gene>
<comment type="caution">
    <text evidence="3">The sequence shown here is derived from an EMBL/GenBank/DDBJ whole genome shotgun (WGS) entry which is preliminary data.</text>
</comment>
<feature type="domain" description="Methyltransferase" evidence="2">
    <location>
        <begin position="41"/>
        <end position="152"/>
    </location>
</feature>
<dbReference type="EMBL" id="BLXX01000003">
    <property type="protein sequence ID" value="GFO58965.1"/>
    <property type="molecule type" value="Genomic_DNA"/>
</dbReference>
<protein>
    <recommendedName>
        <fullName evidence="5">SAM-dependent methyltransferase</fullName>
    </recommendedName>
</protein>
<proteinExistence type="predicted"/>
<evidence type="ECO:0008006" key="5">
    <source>
        <dbReference type="Google" id="ProtNLM"/>
    </source>
</evidence>
<feature type="domain" description="Methyltransferase regulatory" evidence="1">
    <location>
        <begin position="217"/>
        <end position="299"/>
    </location>
</feature>
<dbReference type="Gene3D" id="3.40.50.150">
    <property type="entry name" value="Vaccinia Virus protein VP39"/>
    <property type="match status" value="1"/>
</dbReference>
<evidence type="ECO:0000313" key="3">
    <source>
        <dbReference type="EMBL" id="GFO58965.1"/>
    </source>
</evidence>
<name>A0A6V8MG65_9BACT</name>
<keyword evidence="4" id="KW-1185">Reference proteome</keyword>
<dbReference type="Pfam" id="PF13847">
    <property type="entry name" value="Methyltransf_31"/>
    <property type="match status" value="1"/>
</dbReference>
<dbReference type="PANTHER" id="PTHR43861">
    <property type="entry name" value="TRANS-ACONITATE 2-METHYLTRANSFERASE-RELATED"/>
    <property type="match status" value="1"/>
</dbReference>
<dbReference type="AlphaFoldDB" id="A0A6V8MG65"/>
<sequence length="505" mass="57033">MEWQDGYITEVEYLHGVYRELGPSALNFILLLQSREPVPLTEGFSYLDLGCGQGESANLFAACHPEGQFHAVDFNAAHIAGARNVARQASIQNVTFWEASFADLPELDLPQFDFIVLHGIYSWVGPENRQRIVDFLRTNLKPGGVVYVSYNSLPGWSSYAPLRQLLSSYADTQPGNLEERVERSLQFAQRLRDAGASFFSANPGARDFFDYICTLPRNYVVHEFFNRDWSLFYHAEVVRNLAAAKLNFVGSANLAENQDMLCFSAEQQKVLGAISDRVMRETVKDFTVAPLLRRDVFTKGGRRIPSVEQLRHVGETVFALVVPQGRIERKASFPIGEVMLERELYDPILLALEENPQTTDQLLARPELAALGKTRVIEALMVLMAAEYVMTAVEPALYTAMTTRRLNNAIIERHLENLEKKTLASPVLQSGVKVDWLERLLLLCEIRGTEDPAAFIWEQMSEREQLLSRDGEMLTTAEENLAELNRVIAAFREAKLPLLRQLGVF</sequence>
<dbReference type="Pfam" id="PF10119">
    <property type="entry name" value="MethyTransf_Reg"/>
    <property type="match status" value="1"/>
</dbReference>